<accession>A0A2P2C8Y9</accession>
<dbReference type="EMBL" id="CZKA01000045">
    <property type="protein sequence ID" value="CUR58474.1"/>
    <property type="molecule type" value="Genomic_DNA"/>
</dbReference>
<evidence type="ECO:0008006" key="2">
    <source>
        <dbReference type="Google" id="ProtNLM"/>
    </source>
</evidence>
<dbReference type="Gene3D" id="3.10.129.10">
    <property type="entry name" value="Hotdog Thioesterase"/>
    <property type="match status" value="1"/>
</dbReference>
<proteinExistence type="predicted"/>
<protein>
    <recommendedName>
        <fullName evidence="2">Acyl dehydratase</fullName>
    </recommendedName>
</protein>
<organism evidence="1">
    <name type="scientific">metagenome</name>
    <dbReference type="NCBI Taxonomy" id="256318"/>
    <lineage>
        <taxon>unclassified sequences</taxon>
        <taxon>metagenomes</taxon>
    </lineage>
</organism>
<reference evidence="1" key="1">
    <citation type="submission" date="2015-08" db="EMBL/GenBank/DDBJ databases">
        <authorList>
            <person name="Babu N.S."/>
            <person name="Beckwith C.J."/>
            <person name="Beseler K.G."/>
            <person name="Brison A."/>
            <person name="Carone J.V."/>
            <person name="Caskin T.P."/>
            <person name="Diamond M."/>
            <person name="Durham M.E."/>
            <person name="Foxe J.M."/>
            <person name="Go M."/>
            <person name="Henderson B.A."/>
            <person name="Jones I.B."/>
            <person name="McGettigan J.A."/>
            <person name="Micheletti S.J."/>
            <person name="Nasrallah M.E."/>
            <person name="Ortiz D."/>
            <person name="Piller C.R."/>
            <person name="Privatt S.R."/>
            <person name="Schneider S.L."/>
            <person name="Sharp S."/>
            <person name="Smith T.C."/>
            <person name="Stanton J.D."/>
            <person name="Ullery H.E."/>
            <person name="Wilson R.J."/>
            <person name="Serrano M.G."/>
            <person name="Buck G."/>
            <person name="Lee V."/>
            <person name="Wang Y."/>
            <person name="Carvalho R."/>
            <person name="Voegtly L."/>
            <person name="Shi R."/>
            <person name="Duckworth R."/>
            <person name="Johnson A."/>
            <person name="Loviza R."/>
            <person name="Walstead R."/>
            <person name="Shah Z."/>
            <person name="Kiflezghi M."/>
            <person name="Wade K."/>
            <person name="Ball S.L."/>
            <person name="Bradley K.W."/>
            <person name="Asai D.J."/>
            <person name="Bowman C.A."/>
            <person name="Russell D.A."/>
            <person name="Pope W.H."/>
            <person name="Jacobs-Sera D."/>
            <person name="Hendrix R.W."/>
            <person name="Hatfull G.F."/>
        </authorList>
    </citation>
    <scope>NUCLEOTIDE SEQUENCE</scope>
</reference>
<gene>
    <name evidence="1" type="ORF">NOCA250074</name>
</gene>
<dbReference type="InterPro" id="IPR029069">
    <property type="entry name" value="HotDog_dom_sf"/>
</dbReference>
<dbReference type="SUPFAM" id="SSF54637">
    <property type="entry name" value="Thioesterase/thiol ester dehydrase-isomerase"/>
    <property type="match status" value="1"/>
</dbReference>
<evidence type="ECO:0000313" key="1">
    <source>
        <dbReference type="EMBL" id="CUR58474.1"/>
    </source>
</evidence>
<dbReference type="AlphaFoldDB" id="A0A2P2C8Y9"/>
<sequence length="167" mass="18500">MKSTTQDSPRPTFEELEVGLVLPGLRRGPLTTAHLMRWSAAIENWHRIHYDHPYSTEVEHLPGLLVSGNWKQQLITETVAGWLQPEGWLAGISFEFRKMNRQGDLVTAWAEITALREWQGFGVVELAVGMLDQDGQESTPGKAVGVVPLAGGSEVPYPFDLSPELPA</sequence>
<name>A0A2P2C8Y9_9ZZZZ</name>